<sequence>MTTNFPAGSDLDHAEQHILADRRDDDIGLDTGVLRPPVEHARRVLDSADLADRIEQAWIAPHHDDDYDCLAC</sequence>
<name>A0A6I3KZA7_9NOCA</name>
<keyword evidence="2" id="KW-1185">Reference proteome</keyword>
<accession>A0A6I3KZA7</accession>
<evidence type="ECO:0000313" key="1">
    <source>
        <dbReference type="EMBL" id="MTE13765.1"/>
    </source>
</evidence>
<dbReference type="AlphaFoldDB" id="A0A6I3KZA7"/>
<comment type="caution">
    <text evidence="1">The sequence shown here is derived from an EMBL/GenBank/DDBJ whole genome shotgun (WGS) entry which is preliminary data.</text>
</comment>
<dbReference type="Proteomes" id="UP000432464">
    <property type="component" value="Unassembled WGS sequence"/>
</dbReference>
<protein>
    <submittedName>
        <fullName evidence="1">Uncharacterized protein</fullName>
    </submittedName>
</protein>
<dbReference type="EMBL" id="WMBB01000005">
    <property type="protein sequence ID" value="MTE13765.1"/>
    <property type="molecule type" value="Genomic_DNA"/>
</dbReference>
<gene>
    <name evidence="1" type="ORF">GLP40_13400</name>
</gene>
<dbReference type="RefSeq" id="WP_154788163.1">
    <property type="nucleotide sequence ID" value="NZ_WMBB01000005.1"/>
</dbReference>
<reference evidence="1 2" key="1">
    <citation type="submission" date="2019-11" db="EMBL/GenBank/DDBJ databases">
        <title>Nocardia sp. nov. CT2-14 isolated from soil.</title>
        <authorList>
            <person name="Kanchanasin P."/>
            <person name="Tanasupawat S."/>
            <person name="Yuki M."/>
            <person name="Kudo T."/>
        </authorList>
    </citation>
    <scope>NUCLEOTIDE SEQUENCE [LARGE SCALE GENOMIC DNA]</scope>
    <source>
        <strain evidence="1 2">CT2-14</strain>
    </source>
</reference>
<organism evidence="1 2">
    <name type="scientific">Nocardia aurantiaca</name>
    <dbReference type="NCBI Taxonomy" id="2675850"/>
    <lineage>
        <taxon>Bacteria</taxon>
        <taxon>Bacillati</taxon>
        <taxon>Actinomycetota</taxon>
        <taxon>Actinomycetes</taxon>
        <taxon>Mycobacteriales</taxon>
        <taxon>Nocardiaceae</taxon>
        <taxon>Nocardia</taxon>
    </lineage>
</organism>
<evidence type="ECO:0000313" key="2">
    <source>
        <dbReference type="Proteomes" id="UP000432464"/>
    </source>
</evidence>
<proteinExistence type="predicted"/>